<dbReference type="OrthoDB" id="9812484at2"/>
<feature type="domain" description="HTH tetR-type" evidence="3">
    <location>
        <begin position="37"/>
        <end position="97"/>
    </location>
</feature>
<evidence type="ECO:0000256" key="1">
    <source>
        <dbReference type="ARBA" id="ARBA00023125"/>
    </source>
</evidence>
<evidence type="ECO:0000313" key="4">
    <source>
        <dbReference type="EMBL" id="PZW27454.1"/>
    </source>
</evidence>
<evidence type="ECO:0000256" key="2">
    <source>
        <dbReference type="PROSITE-ProRule" id="PRU00335"/>
    </source>
</evidence>
<dbReference type="InterPro" id="IPR036271">
    <property type="entry name" value="Tet_transcr_reg_TetR-rel_C_sf"/>
</dbReference>
<dbReference type="PROSITE" id="PS01081">
    <property type="entry name" value="HTH_TETR_1"/>
    <property type="match status" value="1"/>
</dbReference>
<reference evidence="4 5" key="1">
    <citation type="submission" date="2018-06" db="EMBL/GenBank/DDBJ databases">
        <title>Genomic Encyclopedia of Archaeal and Bacterial Type Strains, Phase II (KMG-II): from individual species to whole genera.</title>
        <authorList>
            <person name="Goeker M."/>
        </authorList>
    </citation>
    <scope>NUCLEOTIDE SEQUENCE [LARGE SCALE GENOMIC DNA]</scope>
    <source>
        <strain evidence="4 5">ATCC BAA-1881</strain>
    </source>
</reference>
<dbReference type="RefSeq" id="WP_111323900.1">
    <property type="nucleotide sequence ID" value="NZ_BIFX01000001.1"/>
</dbReference>
<proteinExistence type="predicted"/>
<feature type="DNA-binding region" description="H-T-H motif" evidence="2">
    <location>
        <begin position="60"/>
        <end position="79"/>
    </location>
</feature>
<dbReference type="PANTHER" id="PTHR30055:SF226">
    <property type="entry name" value="HTH-TYPE TRANSCRIPTIONAL REGULATOR PKSA"/>
    <property type="match status" value="1"/>
</dbReference>
<dbReference type="PANTHER" id="PTHR30055">
    <property type="entry name" value="HTH-TYPE TRANSCRIPTIONAL REGULATOR RUTR"/>
    <property type="match status" value="1"/>
</dbReference>
<gene>
    <name evidence="4" type="ORF">EI42_03540</name>
</gene>
<dbReference type="EMBL" id="QKUF01000012">
    <property type="protein sequence ID" value="PZW27454.1"/>
    <property type="molecule type" value="Genomic_DNA"/>
</dbReference>
<sequence>MQDKKEHIVEQDSFRQLAASLFEDQDFPRIPQQARSREKRRELLKAAVPLFIEKGYIGTTADEIAQAAGVSVGTFYSYFRNKRQVLIAIFLEQLEEIFSHIRLIDMDFSLDDYRATIRTAVSAALLQANMRLRQVWHELVTQDQSLEPYQRLIREYILQELEKKIQVAVERGRTWPDLDIEATALVLLSLFDTMSIVVPSEVGTERLIDAITDMIYRTLFPPKELAR</sequence>
<accession>A0A326U497</accession>
<dbReference type="SUPFAM" id="SSF46689">
    <property type="entry name" value="Homeodomain-like"/>
    <property type="match status" value="1"/>
</dbReference>
<comment type="caution">
    <text evidence="4">The sequence shown here is derived from an EMBL/GenBank/DDBJ whole genome shotgun (WGS) entry which is preliminary data.</text>
</comment>
<dbReference type="InterPro" id="IPR023772">
    <property type="entry name" value="DNA-bd_HTH_TetR-type_CS"/>
</dbReference>
<evidence type="ECO:0000313" key="5">
    <source>
        <dbReference type="Proteomes" id="UP000248806"/>
    </source>
</evidence>
<protein>
    <submittedName>
        <fullName evidence="4">TetR family transcriptional regulator</fullName>
    </submittedName>
</protein>
<dbReference type="InterPro" id="IPR009057">
    <property type="entry name" value="Homeodomain-like_sf"/>
</dbReference>
<dbReference type="AlphaFoldDB" id="A0A326U497"/>
<organism evidence="4 5">
    <name type="scientific">Thermosporothrix hazakensis</name>
    <dbReference type="NCBI Taxonomy" id="644383"/>
    <lineage>
        <taxon>Bacteria</taxon>
        <taxon>Bacillati</taxon>
        <taxon>Chloroflexota</taxon>
        <taxon>Ktedonobacteria</taxon>
        <taxon>Ktedonobacterales</taxon>
        <taxon>Thermosporotrichaceae</taxon>
        <taxon>Thermosporothrix</taxon>
    </lineage>
</organism>
<dbReference type="InterPro" id="IPR050109">
    <property type="entry name" value="HTH-type_TetR-like_transc_reg"/>
</dbReference>
<dbReference type="Pfam" id="PF00440">
    <property type="entry name" value="TetR_N"/>
    <property type="match status" value="1"/>
</dbReference>
<dbReference type="GO" id="GO:0003700">
    <property type="term" value="F:DNA-binding transcription factor activity"/>
    <property type="evidence" value="ECO:0007669"/>
    <property type="project" value="TreeGrafter"/>
</dbReference>
<dbReference type="PROSITE" id="PS50977">
    <property type="entry name" value="HTH_TETR_2"/>
    <property type="match status" value="1"/>
</dbReference>
<dbReference type="SUPFAM" id="SSF48498">
    <property type="entry name" value="Tetracyclin repressor-like, C-terminal domain"/>
    <property type="match status" value="1"/>
</dbReference>
<name>A0A326U497_THEHA</name>
<keyword evidence="1 2" id="KW-0238">DNA-binding</keyword>
<keyword evidence="5" id="KW-1185">Reference proteome</keyword>
<dbReference type="Proteomes" id="UP000248806">
    <property type="component" value="Unassembled WGS sequence"/>
</dbReference>
<dbReference type="InterPro" id="IPR001647">
    <property type="entry name" value="HTH_TetR"/>
</dbReference>
<dbReference type="GO" id="GO:0000976">
    <property type="term" value="F:transcription cis-regulatory region binding"/>
    <property type="evidence" value="ECO:0007669"/>
    <property type="project" value="TreeGrafter"/>
</dbReference>
<evidence type="ECO:0000259" key="3">
    <source>
        <dbReference type="PROSITE" id="PS50977"/>
    </source>
</evidence>
<dbReference type="PRINTS" id="PR00455">
    <property type="entry name" value="HTHTETR"/>
</dbReference>
<dbReference type="Gene3D" id="1.10.357.10">
    <property type="entry name" value="Tetracycline Repressor, domain 2"/>
    <property type="match status" value="1"/>
</dbReference>